<name>A0A948T2I6_9FIRM</name>
<dbReference type="PANTHER" id="PTHR42781">
    <property type="entry name" value="SPERMIDINE/PUTRESCINE IMPORT ATP-BINDING PROTEIN POTA"/>
    <property type="match status" value="1"/>
</dbReference>
<dbReference type="GO" id="GO:0005524">
    <property type="term" value="F:ATP binding"/>
    <property type="evidence" value="ECO:0007669"/>
    <property type="project" value="UniProtKB-KW"/>
</dbReference>
<dbReference type="PROSITE" id="PS50893">
    <property type="entry name" value="ABC_TRANSPORTER_2"/>
    <property type="match status" value="1"/>
</dbReference>
<gene>
    <name evidence="5" type="ORF">H9882_04795</name>
</gene>
<dbReference type="InterPro" id="IPR003593">
    <property type="entry name" value="AAA+_ATPase"/>
</dbReference>
<evidence type="ECO:0000256" key="3">
    <source>
        <dbReference type="ARBA" id="ARBA00022840"/>
    </source>
</evidence>
<sequence>MLRVQIESKISSRFSLQVDFTAPQGVTGILGASGCGKSLTLHCIAGLIHPKKGCISLQGTPWLDTEKRISVPVQRRKVGFLFQHYALFDSMTVAQNIAAPLRSLPREEQKRRTAQLVEQFQLAGLEKQYPHQLSGGQKQRTALARMLASQPKVALLDEPFSALDAALREGLQLELGQFLNQMKGPSILVSHDRDEIYRLCSHTLVMEQGRSVAFGPTKELFLRPTSPAVARLTGCKNIFTARYVSSHQVYLPQLDKVFTCTQTVPVDVTAVAIRAHDVSANCRENLVPVALRQAMEDPFFWSFSFHCAPDATLWWKVSKPALASSAPELPSHLSLPPEHLIPLRAD</sequence>
<keyword evidence="3 5" id="KW-0067">ATP-binding</keyword>
<evidence type="ECO:0000313" key="5">
    <source>
        <dbReference type="EMBL" id="MBU3806192.1"/>
    </source>
</evidence>
<evidence type="ECO:0000313" key="6">
    <source>
        <dbReference type="Proteomes" id="UP000713596"/>
    </source>
</evidence>
<keyword evidence="1" id="KW-0813">Transport</keyword>
<dbReference type="InterPro" id="IPR027417">
    <property type="entry name" value="P-loop_NTPase"/>
</dbReference>
<evidence type="ECO:0000259" key="4">
    <source>
        <dbReference type="PROSITE" id="PS50893"/>
    </source>
</evidence>
<evidence type="ECO:0000256" key="2">
    <source>
        <dbReference type="ARBA" id="ARBA00022741"/>
    </source>
</evidence>
<proteinExistence type="predicted"/>
<protein>
    <submittedName>
        <fullName evidence="5">Sulfate/molybdate ABC transporter ATP-binding protein</fullName>
    </submittedName>
</protein>
<dbReference type="EMBL" id="JAHLFP010000036">
    <property type="protein sequence ID" value="MBU3806192.1"/>
    <property type="molecule type" value="Genomic_DNA"/>
</dbReference>
<dbReference type="Gene3D" id="3.40.50.300">
    <property type="entry name" value="P-loop containing nucleotide triphosphate hydrolases"/>
    <property type="match status" value="1"/>
</dbReference>
<dbReference type="SUPFAM" id="SSF52540">
    <property type="entry name" value="P-loop containing nucleoside triphosphate hydrolases"/>
    <property type="match status" value="1"/>
</dbReference>
<dbReference type="PROSITE" id="PS51257">
    <property type="entry name" value="PROKAR_LIPOPROTEIN"/>
    <property type="match status" value="1"/>
</dbReference>
<dbReference type="SMART" id="SM00382">
    <property type="entry name" value="AAA"/>
    <property type="match status" value="1"/>
</dbReference>
<dbReference type="InterPro" id="IPR050093">
    <property type="entry name" value="ABC_SmlMolc_Importer"/>
</dbReference>
<evidence type="ECO:0000256" key="1">
    <source>
        <dbReference type="ARBA" id="ARBA00022448"/>
    </source>
</evidence>
<dbReference type="InterPro" id="IPR003439">
    <property type="entry name" value="ABC_transporter-like_ATP-bd"/>
</dbReference>
<dbReference type="Proteomes" id="UP000713596">
    <property type="component" value="Unassembled WGS sequence"/>
</dbReference>
<dbReference type="Pfam" id="PF00005">
    <property type="entry name" value="ABC_tran"/>
    <property type="match status" value="1"/>
</dbReference>
<dbReference type="AlphaFoldDB" id="A0A948T2I6"/>
<keyword evidence="2" id="KW-0547">Nucleotide-binding</keyword>
<comment type="caution">
    <text evidence="5">The sequence shown here is derived from an EMBL/GenBank/DDBJ whole genome shotgun (WGS) entry which is preliminary data.</text>
</comment>
<accession>A0A948T2I6</accession>
<feature type="domain" description="ABC transporter" evidence="4">
    <location>
        <begin position="2"/>
        <end position="233"/>
    </location>
</feature>
<dbReference type="GO" id="GO:0016887">
    <property type="term" value="F:ATP hydrolysis activity"/>
    <property type="evidence" value="ECO:0007669"/>
    <property type="project" value="InterPro"/>
</dbReference>
<reference evidence="5" key="2">
    <citation type="submission" date="2021-04" db="EMBL/GenBank/DDBJ databases">
        <authorList>
            <person name="Gilroy R."/>
        </authorList>
    </citation>
    <scope>NUCLEOTIDE SEQUENCE</scope>
    <source>
        <strain evidence="5">B5_2728</strain>
    </source>
</reference>
<organism evidence="5 6">
    <name type="scientific">Candidatus Allofournierella pullistercoris</name>
    <dbReference type="NCBI Taxonomy" id="2838597"/>
    <lineage>
        <taxon>Bacteria</taxon>
        <taxon>Bacillati</taxon>
        <taxon>Bacillota</taxon>
        <taxon>Clostridia</taxon>
        <taxon>Eubacteriales</taxon>
        <taxon>Oscillospiraceae</taxon>
        <taxon>Allofournierella</taxon>
    </lineage>
</organism>
<dbReference type="PANTHER" id="PTHR42781:SF4">
    <property type="entry name" value="SPERMIDINE_PUTRESCINE IMPORT ATP-BINDING PROTEIN POTA"/>
    <property type="match status" value="1"/>
</dbReference>
<reference evidence="5" key="1">
    <citation type="journal article" date="2021" name="PeerJ">
        <title>Extensive microbial diversity within the chicken gut microbiome revealed by metagenomics and culture.</title>
        <authorList>
            <person name="Gilroy R."/>
            <person name="Ravi A."/>
            <person name="Getino M."/>
            <person name="Pursley I."/>
            <person name="Horton D.L."/>
            <person name="Alikhan N.F."/>
            <person name="Baker D."/>
            <person name="Gharbi K."/>
            <person name="Hall N."/>
            <person name="Watson M."/>
            <person name="Adriaenssens E.M."/>
            <person name="Foster-Nyarko E."/>
            <person name="Jarju S."/>
            <person name="Secka A."/>
            <person name="Antonio M."/>
            <person name="Oren A."/>
            <person name="Chaudhuri R.R."/>
            <person name="La Ragione R."/>
            <person name="Hildebrand F."/>
            <person name="Pallen M.J."/>
        </authorList>
    </citation>
    <scope>NUCLEOTIDE SEQUENCE</scope>
    <source>
        <strain evidence="5">B5_2728</strain>
    </source>
</reference>